<comment type="caution">
    <text evidence="7">The sequence shown here is derived from an EMBL/GenBank/DDBJ whole genome shotgun (WGS) entry which is preliminary data.</text>
</comment>
<dbReference type="PROSITE" id="PS50853">
    <property type="entry name" value="FN3"/>
    <property type="match status" value="1"/>
</dbReference>
<dbReference type="SUPFAM" id="SSF51445">
    <property type="entry name" value="(Trans)glycosidases"/>
    <property type="match status" value="1"/>
</dbReference>
<evidence type="ECO:0000259" key="6">
    <source>
        <dbReference type="PROSITE" id="PS51175"/>
    </source>
</evidence>
<dbReference type="Gene3D" id="2.60.120.260">
    <property type="entry name" value="Galactose-binding domain-like"/>
    <property type="match status" value="2"/>
</dbReference>
<organism evidence="7 8">
    <name type="scientific">Cellvibrio fontiphilus</name>
    <dbReference type="NCBI Taxonomy" id="1815559"/>
    <lineage>
        <taxon>Bacteria</taxon>
        <taxon>Pseudomonadati</taxon>
        <taxon>Pseudomonadota</taxon>
        <taxon>Gammaproteobacteria</taxon>
        <taxon>Cellvibrionales</taxon>
        <taxon>Cellvibrionaceae</taxon>
        <taxon>Cellvibrio</taxon>
    </lineage>
</organism>
<evidence type="ECO:0000259" key="5">
    <source>
        <dbReference type="PROSITE" id="PS50853"/>
    </source>
</evidence>
<keyword evidence="3" id="KW-0326">Glycosidase</keyword>
<dbReference type="InterPro" id="IPR017853">
    <property type="entry name" value="GH"/>
</dbReference>
<dbReference type="InterPro" id="IPR001547">
    <property type="entry name" value="Glyco_hydro_5"/>
</dbReference>
<dbReference type="Pfam" id="PF03422">
    <property type="entry name" value="CBM_6"/>
    <property type="match status" value="1"/>
</dbReference>
<evidence type="ECO:0000256" key="3">
    <source>
        <dbReference type="ARBA" id="ARBA00023295"/>
    </source>
</evidence>
<name>A0ABV7FES3_9GAMM</name>
<dbReference type="PROSITE" id="PS51175">
    <property type="entry name" value="CBM6"/>
    <property type="match status" value="1"/>
</dbReference>
<dbReference type="PANTHER" id="PTHR31297:SF13">
    <property type="entry name" value="PUTATIVE-RELATED"/>
    <property type="match status" value="1"/>
</dbReference>
<sequence length="872" mass="94466">MTKHKTPHPLFTTSLLGACMFGLISCGGGSDHGVRASTNLSSSTSSVASSSSSSSSSAAPVAACDESAGEGLTMLKTDGTKWVKASGNQVCLKGTNLGNWLVQEFWMMGQGGNGVHDQCTLEAELTERFGYAEKERLIKLFRDNWIKERDWDQLQAFGFNVVRLPILWSVIEDEKNPRTLRADAWHYLDWSIAEAKKRGIYVILDLHGALGGQTPNDHTGCSGQNQYWTNSEYQDRTKWLWEQIATRYKDEPAVAAYDPLNEPWGSTAEDMAERITELYDTIRAIDDKHIIMLPSHYGSIDAYGDPADARMTNVAFELHPYPGLFGDRPGDSHFDIHRDWLRCGQEGTGGVCFWNTKLTELQTPMLMGEFQPWQGAGLELGGKIGRATYDTYANYGWASTSWAYKLVTVAGGQGNGLWGMVTNEVNTNLDTGVGMITKASTWDCNNWDSSFAEACAKKATTITTGGTEDKTYYLVVKTGANGGASPDVTFDSISLKNTATNEELLANGNFGAAGGWSELAISGSLHFNYNASDASKAPTGSDGAFLHITRPEGVNGEINGALYQQITLKGGQTYSFSGVFKGNGSTNTWAEIYLIEDQPVAGKDVVDNAGKVDFTSAPIAEIEALFTSYGTVGYDVHEGLAHWLVTDEHNDVFDYPDRPTGVSLTLDGTSANITWAATPGTGISYNLYRSTSAGNKGSLIAENLTATNYTDTNLNPDLTYYYSVTARNNIAESYASNPVNTPVLYVAVPAKIEAENYTAHSGTQTENAGDTGGGQNVGHFEPGDFVEYKIKVATAGNYLIEYRLASQTGSSGFEALIDGAVVDTQILEATGGWQTYITQSSGAIALQPGNYTLKLNSIGREWNLNWINIKAQ</sequence>
<protein>
    <submittedName>
        <fullName evidence="7">Cellulase family glycosylhydrolase</fullName>
    </submittedName>
</protein>
<proteinExistence type="predicted"/>
<dbReference type="Pfam" id="PF00150">
    <property type="entry name" value="Cellulase"/>
    <property type="match status" value="1"/>
</dbReference>
<dbReference type="InterPro" id="IPR050386">
    <property type="entry name" value="Glycosyl_hydrolase_5"/>
</dbReference>
<gene>
    <name evidence="7" type="ORF">ACFODX_02520</name>
</gene>
<feature type="domain" description="Fibronectin type-III" evidence="5">
    <location>
        <begin position="655"/>
        <end position="750"/>
    </location>
</feature>
<dbReference type="SMART" id="SM00060">
    <property type="entry name" value="FN3"/>
    <property type="match status" value="1"/>
</dbReference>
<accession>A0ABV7FES3</accession>
<dbReference type="Pfam" id="PF00041">
    <property type="entry name" value="fn3"/>
    <property type="match status" value="1"/>
</dbReference>
<dbReference type="SUPFAM" id="SSF49785">
    <property type="entry name" value="Galactose-binding domain-like"/>
    <property type="match status" value="1"/>
</dbReference>
<dbReference type="InterPro" id="IPR008979">
    <property type="entry name" value="Galactose-bd-like_sf"/>
</dbReference>
<dbReference type="InterPro" id="IPR006584">
    <property type="entry name" value="Cellulose-bd_IV"/>
</dbReference>
<dbReference type="PANTHER" id="PTHR31297">
    <property type="entry name" value="GLUCAN ENDO-1,6-BETA-GLUCOSIDASE B"/>
    <property type="match status" value="1"/>
</dbReference>
<dbReference type="InterPro" id="IPR005084">
    <property type="entry name" value="CBM6"/>
</dbReference>
<evidence type="ECO:0000256" key="4">
    <source>
        <dbReference type="SAM" id="MobiDB-lite"/>
    </source>
</evidence>
<dbReference type="InterPro" id="IPR013783">
    <property type="entry name" value="Ig-like_fold"/>
</dbReference>
<dbReference type="CDD" id="cd04080">
    <property type="entry name" value="CBM6_cellulase-like"/>
    <property type="match status" value="1"/>
</dbReference>
<evidence type="ECO:0000313" key="7">
    <source>
        <dbReference type="EMBL" id="MFC3114413.1"/>
    </source>
</evidence>
<evidence type="ECO:0000313" key="8">
    <source>
        <dbReference type="Proteomes" id="UP001595555"/>
    </source>
</evidence>
<keyword evidence="8" id="KW-1185">Reference proteome</keyword>
<evidence type="ECO:0000256" key="2">
    <source>
        <dbReference type="ARBA" id="ARBA00022801"/>
    </source>
</evidence>
<reference evidence="8" key="1">
    <citation type="journal article" date="2019" name="Int. J. Syst. Evol. Microbiol.">
        <title>The Global Catalogue of Microorganisms (GCM) 10K type strain sequencing project: providing services to taxonomists for standard genome sequencing and annotation.</title>
        <authorList>
            <consortium name="The Broad Institute Genomics Platform"/>
            <consortium name="The Broad Institute Genome Sequencing Center for Infectious Disease"/>
            <person name="Wu L."/>
            <person name="Ma J."/>
        </authorList>
    </citation>
    <scope>NUCLEOTIDE SEQUENCE [LARGE SCALE GENOMIC DNA]</scope>
    <source>
        <strain evidence="8">KCTC 52237</strain>
    </source>
</reference>
<dbReference type="SMART" id="SM00606">
    <property type="entry name" value="CBD_IV"/>
    <property type="match status" value="1"/>
</dbReference>
<dbReference type="PROSITE" id="PS51257">
    <property type="entry name" value="PROKAR_LIPOPROTEIN"/>
    <property type="match status" value="1"/>
</dbReference>
<keyword evidence="2" id="KW-0378">Hydrolase</keyword>
<dbReference type="EMBL" id="JBHRTF010000002">
    <property type="protein sequence ID" value="MFC3114413.1"/>
    <property type="molecule type" value="Genomic_DNA"/>
</dbReference>
<dbReference type="Gene3D" id="2.60.40.10">
    <property type="entry name" value="Immunoglobulins"/>
    <property type="match status" value="1"/>
</dbReference>
<dbReference type="CDD" id="cd00063">
    <property type="entry name" value="FN3"/>
    <property type="match status" value="1"/>
</dbReference>
<dbReference type="InterPro" id="IPR003961">
    <property type="entry name" value="FN3_dom"/>
</dbReference>
<evidence type="ECO:0000256" key="1">
    <source>
        <dbReference type="ARBA" id="ARBA00022729"/>
    </source>
</evidence>
<dbReference type="Proteomes" id="UP001595555">
    <property type="component" value="Unassembled WGS sequence"/>
</dbReference>
<dbReference type="Gene3D" id="3.20.20.80">
    <property type="entry name" value="Glycosidases"/>
    <property type="match status" value="1"/>
</dbReference>
<dbReference type="RefSeq" id="WP_378115730.1">
    <property type="nucleotide sequence ID" value="NZ_JBHRTF010000002.1"/>
</dbReference>
<feature type="domain" description="CBM6" evidence="6">
    <location>
        <begin position="750"/>
        <end position="870"/>
    </location>
</feature>
<dbReference type="InterPro" id="IPR036116">
    <property type="entry name" value="FN3_sf"/>
</dbReference>
<feature type="region of interest" description="Disordered" evidence="4">
    <location>
        <begin position="37"/>
        <end position="60"/>
    </location>
</feature>
<dbReference type="SUPFAM" id="SSF49265">
    <property type="entry name" value="Fibronectin type III"/>
    <property type="match status" value="1"/>
</dbReference>
<keyword evidence="1" id="KW-0732">Signal</keyword>